<comment type="caution">
    <text evidence="2">The sequence shown here is derived from an EMBL/GenBank/DDBJ whole genome shotgun (WGS) entry which is preliminary data.</text>
</comment>
<dbReference type="Proteomes" id="UP000711996">
    <property type="component" value="Unassembled WGS sequence"/>
</dbReference>
<protein>
    <recommendedName>
        <fullName evidence="1">Heterokaryon incompatibility domain-containing protein</fullName>
    </recommendedName>
</protein>
<keyword evidence="3" id="KW-1185">Reference proteome</keyword>
<gene>
    <name evidence="2" type="ORF">CGCSCA2_v002083</name>
</gene>
<organism evidence="2 3">
    <name type="scientific">Colletotrichum siamense</name>
    <name type="common">Anthracnose fungus</name>
    <dbReference type="NCBI Taxonomy" id="690259"/>
    <lineage>
        <taxon>Eukaryota</taxon>
        <taxon>Fungi</taxon>
        <taxon>Dikarya</taxon>
        <taxon>Ascomycota</taxon>
        <taxon>Pezizomycotina</taxon>
        <taxon>Sordariomycetes</taxon>
        <taxon>Hypocreomycetidae</taxon>
        <taxon>Glomerellales</taxon>
        <taxon>Glomerellaceae</taxon>
        <taxon>Colletotrichum</taxon>
        <taxon>Colletotrichum gloeosporioides species complex</taxon>
    </lineage>
</organism>
<dbReference type="Pfam" id="PF06985">
    <property type="entry name" value="HET"/>
    <property type="match status" value="1"/>
</dbReference>
<sequence length="699" mass="78717">MICGICIGALHDRKGWAISDQDESETAILLAHHESVASLEASALEACEICHPFWWQIDENERSALRDFGTRWAKRQDARAKPRINGEKLEDDDLDGLVTICAIVNFGAQNDMKATGMDVMMSISLGSDFSEEWPLRRKELNGTYIVQRGAGKEPGKMKPFISNNTASEEAWGKAITWMETCCSGHQSCNAEAAAETWYPTRLLDLSAPDLDLDTLRLIVTSDEAFVCKQRYTTLSHCWGSAQFIQLNKFTYADFRRGIQLSDLPKTFREAVEVTRRLGIRYLWIDSLCILQDRDDLSDWLVEAGLMHKVYSYSYCNISASGAQDSSKGLFFQRDPRQSLTANVTICTEGLGLGEDYLDCTIVNMEFWSHAVGQCPLNKRGWVLQERLLSPRVLHFGRDQLYWECRDHAAAECYPDGLPETLRNTAPTKFKRLNPTVPSSNTDQQEAVDPFAYHRIWQSIVWSYSETQLTKASDKLIALSGIAKYFQTKMKDTYVVGMWSSTLESSLLWKADPDGQIDGSPSVRPETYRAPTFSWASIDGQITAPTPTRENLLIEVVDFHLDHDSPDTTGLITGGYLDLKCRPGSFEMVVNYVGKLRQLFLKVDGAIVKSKHKKDWVAGVGVYLDVDQKSFDDENKAGSLYYVPTQKQTTAGVYLWYLLLVAEDETQTTFRRIGIAVTADAEEIGLLSTVDKEVRTIRIV</sequence>
<feature type="domain" description="Heterokaryon incompatibility" evidence="1">
    <location>
        <begin position="231"/>
        <end position="385"/>
    </location>
</feature>
<reference evidence="2" key="1">
    <citation type="submission" date="2019-06" db="EMBL/GenBank/DDBJ databases">
        <authorList>
            <person name="Gan P."/>
            <person name="Shirasu K."/>
        </authorList>
    </citation>
    <scope>NUCLEOTIDE SEQUENCE [LARGE SCALE GENOMIC DNA]</scope>
    <source>
        <strain evidence="2">CAD2</strain>
    </source>
</reference>
<dbReference type="OrthoDB" id="5362512at2759"/>
<accession>A0A9P5K9A3</accession>
<evidence type="ECO:0000259" key="1">
    <source>
        <dbReference type="Pfam" id="PF06985"/>
    </source>
</evidence>
<dbReference type="EMBL" id="QPMT01000004">
    <property type="protein sequence ID" value="KAF4864570.1"/>
    <property type="molecule type" value="Genomic_DNA"/>
</dbReference>
<evidence type="ECO:0000313" key="2">
    <source>
        <dbReference type="EMBL" id="KAF4864570.1"/>
    </source>
</evidence>
<dbReference type="InterPro" id="IPR010730">
    <property type="entry name" value="HET"/>
</dbReference>
<proteinExistence type="predicted"/>
<dbReference type="AlphaFoldDB" id="A0A9P5K9A3"/>
<dbReference type="PANTHER" id="PTHR33112">
    <property type="entry name" value="DOMAIN PROTEIN, PUTATIVE-RELATED"/>
    <property type="match status" value="1"/>
</dbReference>
<dbReference type="PANTHER" id="PTHR33112:SF11">
    <property type="entry name" value="HETEROKARYON INCOMPATIBILITY DOMAIN-CONTAINING PROTEIN"/>
    <property type="match status" value="1"/>
</dbReference>
<evidence type="ECO:0000313" key="3">
    <source>
        <dbReference type="Proteomes" id="UP000711996"/>
    </source>
</evidence>
<name>A0A9P5K9A3_COLSI</name>